<sequence length="1752" mass="195731">MLPLPTGRVKLNRSPLINTADRQPRKRNFKLTQEEQSTAGPAIPPAAVEKEKLEVQRLGRCTCPPDQSGVDSNNNCADGQTASSSKQSHSNEQRRDDPGGDTLITSTEERPVDTNSVAEPEPGPGLGDEGCTGTDSFTRHPVIDGILTRSQAKLIEGTGGPREMDTPKPRPGIISVQPVVPKRGRGRPRKSEQMSRLQPAPGSLANALQVQIKVPREEQSFDWVEGILPRRTLRRSQRLPVPRQRTQVDLGVVRLQALTALMGQNLKANLVDSVKKSGKVSRVTPKSRKEKATCGKQVSNGGQISGRKRLRSCQCSPGRFQNTPGHVAKRRRSSEGISQASAGTRSIFQRTHSWKDENQVDIHSCKASSDKRIVRRTCCATCNGAEYLNPNTLVNTVKTPSADFVLKTKMKTKQIKHETRASQTNYNKDIKINRKYPIVKLCDITKIAPNNVGDSRFICSLFGKAGVKPEVDKITKIQSLDDKISEYDLENKYGLVQAKVNLCRNLKESCGVAGNSSFNENDSRGQLTSSESSMEVNVWKECVGQMLPNSSIQSNKKKLQLSIISEVPEISVCQTKKGKESISAGTVCVPEMYNTAETSRLGPIQEKGQCTSSDYKEHVLPEEISKGDRSSVCQLKPSPKHSKKNNDEDYEKNFPTVASIEDKLVTHCSIISKEYALEENVDFYSDDDDDDDSQSFSCHRCSPYTPYLHVSCARTYLPWPHYCLGNAKQVNCKEAAYSIKSDASDHVEASGVQFIVNPSAEPNHKICTSLENHESSACENVVLGVGLSPCFQFQSHPVSTGLSLSTTCSCSESAKDTNTQSEEKRLSDSSASCEEESCINCSRESMEGPSVLDVLPGNISKVIGKASIFDSNEDISGTTTLTCEKVECRNATLTTLSMDTAKNDLATTSKELTVEMNRPEDENAYSTASEISMNCSDNSKTQHLSICKAFTSFGDDFTVQDDSSDSLCSSVLSGTEDIEDLCISSELVMCEIKDPILPSSDISAGSTQSALPTDSELAENSIDIFRAYEEDAIVLDVIQDDPELFGSPKKVAGMAKVPDKKLQIHKLNECFKKNDIRTCQNQTAGNGELSSVWISAPETSKFDRRQQRINQNSSSMDLSNTLSGFQINVTDFKFCMAPNFSSQINTCNPIAKESIEHAYKSRYCRFYFFNNSGCERVDCRFSHFLLEDDEKVCMNVVDRFLKNQITVQRAVDIFIGHYERFTPGCDFDNQVFSNLLSKLINCNEINKVFAVTKTVLPKILPPIHLLLNVFERVKNWEYGDAVENLTAITKQSVEAGLILTEENFNFMLHKFDELKAPIKYIKILHSLKSRILKKEPNLNHQFDIHSACAKIKLCEMQEKWAMMGNTFIQCCQGTYSLTDLYQFCACIASSLMKNFHQTPAVPFCDFTEKVSQTNLNGLGKTLIGRIGISILFNYYRVQQWAKGCRVLEVLQRMQIDFSKLKCFACPDSTASRCHVLNISSEVFLNNGNLEQAIAVLKESDWIITSALWPCSRIDVLRRHNLLCRISKECSYKKMHKHALEVLKNLPGFKEFSGKIGASNNSDIFNAHLLDCIKNKEMSVSCNTVQFMMSKEICVDFSHLRHLIDDLGRRQLWSRARLFYKYGVSMGYYPPLDQRLYCNLLFIPCSLSEIEMVMSFEIYIVSNTNKIQKQSICSETLQIVLKRNGEPIAPSDYDYHMGINRLMLATRLTNPNLVLMFTTINDSNEHVFTLDLSSSLSWLNENENWAGKVWFFS</sequence>
<keyword evidence="8" id="KW-0862">Zinc</keyword>
<evidence type="ECO:0000313" key="11">
    <source>
        <dbReference type="Ensembl" id="ENSECRP00000027320.1"/>
    </source>
</evidence>
<feature type="compositionally biased region" description="Polar residues" evidence="9">
    <location>
        <begin position="69"/>
        <end position="88"/>
    </location>
</feature>
<dbReference type="InterPro" id="IPR029435">
    <property type="entry name" value="TOPAZ1_dom"/>
</dbReference>
<evidence type="ECO:0000259" key="10">
    <source>
        <dbReference type="PROSITE" id="PS50103"/>
    </source>
</evidence>
<reference evidence="11" key="1">
    <citation type="submission" date="2021-06" db="EMBL/GenBank/DDBJ databases">
        <authorList>
            <consortium name="Wellcome Sanger Institute Data Sharing"/>
        </authorList>
    </citation>
    <scope>NUCLEOTIDE SEQUENCE [LARGE SCALE GENOMIC DNA]</scope>
</reference>
<feature type="compositionally biased region" description="Polar residues" evidence="9">
    <location>
        <begin position="30"/>
        <end position="39"/>
    </location>
</feature>
<reference evidence="11" key="3">
    <citation type="submission" date="2025-09" db="UniProtKB">
        <authorList>
            <consortium name="Ensembl"/>
        </authorList>
    </citation>
    <scope>IDENTIFICATION</scope>
</reference>
<evidence type="ECO:0000256" key="3">
    <source>
        <dbReference type="ARBA" id="ARBA00016464"/>
    </source>
</evidence>
<feature type="compositionally biased region" description="Basic and acidic residues" evidence="9">
    <location>
        <begin position="89"/>
        <end position="98"/>
    </location>
</feature>
<dbReference type="PANTHER" id="PTHR35671:SF1">
    <property type="entry name" value="PROTEIN TOPAZ1"/>
    <property type="match status" value="1"/>
</dbReference>
<dbReference type="InterPro" id="IPR000571">
    <property type="entry name" value="Znf_CCCH"/>
</dbReference>
<evidence type="ECO:0000256" key="4">
    <source>
        <dbReference type="ARBA" id="ARBA00022490"/>
    </source>
</evidence>
<dbReference type="Ensembl" id="ENSECRT00000027894.1">
    <property type="protein sequence ID" value="ENSECRP00000027320.1"/>
    <property type="gene ID" value="ENSECRG00000018494.1"/>
</dbReference>
<name>A0A8C4T905_ERPCA</name>
<comment type="function">
    <text evidence="1">Important for normal spermatogenesis and male fertility. Specifically required for progression to the post-meiotic stages of spermatocyte development. Seems to be necessary for normal expression levels of a number of testis-expressed gene transcripts, although its role in this process is unclear.</text>
</comment>
<dbReference type="PROSITE" id="PS50103">
    <property type="entry name" value="ZF_C3H1"/>
    <property type="match status" value="1"/>
</dbReference>
<keyword evidence="6" id="KW-0744">Spermatogenesis</keyword>
<feature type="region of interest" description="Disordered" evidence="9">
    <location>
        <begin position="1"/>
        <end position="144"/>
    </location>
</feature>
<feature type="compositionally biased region" description="Polar residues" evidence="9">
    <location>
        <begin position="335"/>
        <end position="344"/>
    </location>
</feature>
<evidence type="ECO:0000256" key="8">
    <source>
        <dbReference type="PROSITE-ProRule" id="PRU00723"/>
    </source>
</evidence>
<feature type="region of interest" description="Disordered" evidence="9">
    <location>
        <begin position="156"/>
        <end position="200"/>
    </location>
</feature>
<dbReference type="GO" id="GO:0030154">
    <property type="term" value="P:cell differentiation"/>
    <property type="evidence" value="ECO:0007669"/>
    <property type="project" value="UniProtKB-KW"/>
</dbReference>
<evidence type="ECO:0000256" key="7">
    <source>
        <dbReference type="ARBA" id="ARBA00031943"/>
    </source>
</evidence>
<feature type="zinc finger region" description="C3H1-type" evidence="8">
    <location>
        <begin position="1158"/>
        <end position="1186"/>
    </location>
</feature>
<evidence type="ECO:0000256" key="6">
    <source>
        <dbReference type="ARBA" id="ARBA00022871"/>
    </source>
</evidence>
<accession>A0A8C4T905</accession>
<protein>
    <recommendedName>
        <fullName evidence="3">Protein TOPAZ1</fullName>
    </recommendedName>
    <alternativeName>
        <fullName evidence="7">Testis- and ovary-specific PAZ domain-containing protein 1</fullName>
    </alternativeName>
</protein>
<feature type="domain" description="C3H1-type" evidence="10">
    <location>
        <begin position="1158"/>
        <end position="1186"/>
    </location>
</feature>
<dbReference type="PANTHER" id="PTHR35671">
    <property type="entry name" value="PROTEIN TOPAZ1"/>
    <property type="match status" value="1"/>
</dbReference>
<keyword evidence="4" id="KW-0963">Cytoplasm</keyword>
<feature type="compositionally biased region" description="Basic and acidic residues" evidence="9">
    <location>
        <begin position="48"/>
        <end position="57"/>
    </location>
</feature>
<comment type="subcellular location">
    <subcellularLocation>
        <location evidence="2">Cytoplasm</location>
        <location evidence="2">Cytosol</location>
    </subcellularLocation>
</comment>
<evidence type="ECO:0000313" key="12">
    <source>
        <dbReference type="Proteomes" id="UP000694620"/>
    </source>
</evidence>
<dbReference type="GO" id="GO:0008270">
    <property type="term" value="F:zinc ion binding"/>
    <property type="evidence" value="ECO:0007669"/>
    <property type="project" value="UniProtKB-KW"/>
</dbReference>
<gene>
    <name evidence="11" type="primary">topaz1</name>
</gene>
<dbReference type="InterPro" id="IPR038952">
    <property type="entry name" value="TOPAZ1"/>
</dbReference>
<dbReference type="Pfam" id="PF14669">
    <property type="entry name" value="Asp_Glu_race_2"/>
    <property type="match status" value="1"/>
</dbReference>
<keyword evidence="8" id="KW-0479">Metal-binding</keyword>
<dbReference type="GO" id="GO:0005829">
    <property type="term" value="C:cytosol"/>
    <property type="evidence" value="ECO:0007669"/>
    <property type="project" value="UniProtKB-SubCell"/>
</dbReference>
<evidence type="ECO:0000256" key="1">
    <source>
        <dbReference type="ARBA" id="ARBA00002132"/>
    </source>
</evidence>
<proteinExistence type="predicted"/>
<feature type="region of interest" description="Disordered" evidence="9">
    <location>
        <begin position="323"/>
        <end position="344"/>
    </location>
</feature>
<keyword evidence="8" id="KW-0863">Zinc-finger</keyword>
<dbReference type="GeneTree" id="ENSGT00390000012495"/>
<reference evidence="11" key="2">
    <citation type="submission" date="2025-08" db="UniProtKB">
        <authorList>
            <consortium name="Ensembl"/>
        </authorList>
    </citation>
    <scope>IDENTIFICATION</scope>
</reference>
<keyword evidence="12" id="KW-1185">Reference proteome</keyword>
<organism evidence="11 12">
    <name type="scientific">Erpetoichthys calabaricus</name>
    <name type="common">Rope fish</name>
    <name type="synonym">Calamoichthys calabaricus</name>
    <dbReference type="NCBI Taxonomy" id="27687"/>
    <lineage>
        <taxon>Eukaryota</taxon>
        <taxon>Metazoa</taxon>
        <taxon>Chordata</taxon>
        <taxon>Craniata</taxon>
        <taxon>Vertebrata</taxon>
        <taxon>Euteleostomi</taxon>
        <taxon>Actinopterygii</taxon>
        <taxon>Polypteriformes</taxon>
        <taxon>Polypteridae</taxon>
        <taxon>Erpetoichthys</taxon>
    </lineage>
</organism>
<evidence type="ECO:0000256" key="2">
    <source>
        <dbReference type="ARBA" id="ARBA00004514"/>
    </source>
</evidence>
<evidence type="ECO:0000256" key="5">
    <source>
        <dbReference type="ARBA" id="ARBA00022782"/>
    </source>
</evidence>
<dbReference type="GO" id="GO:0048137">
    <property type="term" value="P:spermatocyte division"/>
    <property type="evidence" value="ECO:0007669"/>
    <property type="project" value="TreeGrafter"/>
</dbReference>
<dbReference type="Proteomes" id="UP000694620">
    <property type="component" value="Chromosome 13"/>
</dbReference>
<feature type="region of interest" description="Disordered" evidence="9">
    <location>
        <begin position="625"/>
        <end position="650"/>
    </location>
</feature>
<evidence type="ECO:0000256" key="9">
    <source>
        <dbReference type="SAM" id="MobiDB-lite"/>
    </source>
</evidence>
<keyword evidence="5" id="KW-0221">Differentiation</keyword>